<comment type="similarity">
    <text evidence="3">Belongs to the CobD/CbiB family.</text>
</comment>
<dbReference type="GO" id="GO:0005886">
    <property type="term" value="C:plasma membrane"/>
    <property type="evidence" value="ECO:0007669"/>
    <property type="project" value="UniProtKB-SubCell"/>
</dbReference>
<dbReference type="PANTHER" id="PTHR34308:SF1">
    <property type="entry name" value="COBALAMIN BIOSYNTHESIS PROTEIN CBIB"/>
    <property type="match status" value="1"/>
</dbReference>
<evidence type="ECO:0000256" key="6">
    <source>
        <dbReference type="ARBA" id="ARBA00022692"/>
    </source>
</evidence>
<gene>
    <name evidence="10" type="ORF">LCGC14_2206830</name>
</gene>
<evidence type="ECO:0000256" key="1">
    <source>
        <dbReference type="ARBA" id="ARBA00004651"/>
    </source>
</evidence>
<evidence type="ECO:0000256" key="3">
    <source>
        <dbReference type="ARBA" id="ARBA00006263"/>
    </source>
</evidence>
<comment type="pathway">
    <text evidence="2">Cofactor biosynthesis; adenosylcobalamin biosynthesis.</text>
</comment>
<evidence type="ECO:0000313" key="10">
    <source>
        <dbReference type="EMBL" id="KKL60287.1"/>
    </source>
</evidence>
<dbReference type="Pfam" id="PF03186">
    <property type="entry name" value="CobD_Cbib"/>
    <property type="match status" value="1"/>
</dbReference>
<dbReference type="AlphaFoldDB" id="A0A0F9GAX4"/>
<dbReference type="GO" id="GO:0048472">
    <property type="term" value="F:threonine-phosphate decarboxylase activity"/>
    <property type="evidence" value="ECO:0007669"/>
    <property type="project" value="InterPro"/>
</dbReference>
<dbReference type="InterPro" id="IPR004485">
    <property type="entry name" value="Cobalamin_biosynth_CobD/CbiB"/>
</dbReference>
<keyword evidence="4" id="KW-1003">Cell membrane</keyword>
<evidence type="ECO:0000256" key="7">
    <source>
        <dbReference type="ARBA" id="ARBA00022989"/>
    </source>
</evidence>
<dbReference type="NCBIfam" id="TIGR00380">
    <property type="entry name" value="cobal_cbiB"/>
    <property type="match status" value="1"/>
</dbReference>
<evidence type="ECO:0000256" key="8">
    <source>
        <dbReference type="ARBA" id="ARBA00023136"/>
    </source>
</evidence>
<sequence length="319" mass="34924">MIIESILIVAFALGLDFAVGDPKNRYHPTVWIGRLIAKLTPLAKNSEKIGGIVLVLAVVAIVSLFLIALDVTINLLTVDYVSLIVSIIVGTILLKTTIAIRGMEKHAIAVVESVEHNDIEKARDNLALIVKRNTKDLDKNHVLSGVLESVSENTVDGITGPLFYYGLFGLPGAFVYRAINTIDSMIGYKDSIFENVGWFGANCDKILNYIPSRLTALVMILSAKIIGVDWRNSYQIMLRDGSKTESPNAGYPMAALAGALQTKFEKIDHYSLGDGNLEITKDHIKSAIELMKVTSILFSGIVTIPIIIVLSYLGWWIHA</sequence>
<keyword evidence="6 9" id="KW-0812">Transmembrane</keyword>
<evidence type="ECO:0008006" key="11">
    <source>
        <dbReference type="Google" id="ProtNLM"/>
    </source>
</evidence>
<name>A0A0F9GAX4_9ZZZZ</name>
<dbReference type="PANTHER" id="PTHR34308">
    <property type="entry name" value="COBALAMIN BIOSYNTHESIS PROTEIN CBIB"/>
    <property type="match status" value="1"/>
</dbReference>
<dbReference type="UniPathway" id="UPA00148"/>
<evidence type="ECO:0000256" key="9">
    <source>
        <dbReference type="SAM" id="Phobius"/>
    </source>
</evidence>
<feature type="transmembrane region" description="Helical" evidence="9">
    <location>
        <begin position="162"/>
        <end position="179"/>
    </location>
</feature>
<keyword evidence="8 9" id="KW-0472">Membrane</keyword>
<keyword evidence="7 9" id="KW-1133">Transmembrane helix</keyword>
<accession>A0A0F9GAX4</accession>
<reference evidence="10" key="1">
    <citation type="journal article" date="2015" name="Nature">
        <title>Complex archaea that bridge the gap between prokaryotes and eukaryotes.</title>
        <authorList>
            <person name="Spang A."/>
            <person name="Saw J.H."/>
            <person name="Jorgensen S.L."/>
            <person name="Zaremba-Niedzwiedzka K."/>
            <person name="Martijn J."/>
            <person name="Lind A.E."/>
            <person name="van Eijk R."/>
            <person name="Schleper C."/>
            <person name="Guy L."/>
            <person name="Ettema T.J."/>
        </authorList>
    </citation>
    <scope>NUCLEOTIDE SEQUENCE</scope>
</reference>
<feature type="transmembrane region" description="Helical" evidence="9">
    <location>
        <begin position="49"/>
        <end position="68"/>
    </location>
</feature>
<comment type="subcellular location">
    <subcellularLocation>
        <location evidence="1">Cell membrane</location>
        <topology evidence="1">Multi-pass membrane protein</topology>
    </subcellularLocation>
</comment>
<evidence type="ECO:0000256" key="5">
    <source>
        <dbReference type="ARBA" id="ARBA00022573"/>
    </source>
</evidence>
<comment type="caution">
    <text evidence="10">The sequence shown here is derived from an EMBL/GenBank/DDBJ whole genome shotgun (WGS) entry which is preliminary data.</text>
</comment>
<feature type="transmembrane region" description="Helical" evidence="9">
    <location>
        <begin position="80"/>
        <end position="100"/>
    </location>
</feature>
<proteinExistence type="inferred from homology"/>
<protein>
    <recommendedName>
        <fullName evidence="11">Cobalamin biosynthesis protein CobD</fullName>
    </recommendedName>
</protein>
<dbReference type="HAMAP" id="MF_00024">
    <property type="entry name" value="CobD_CbiB"/>
    <property type="match status" value="1"/>
</dbReference>
<feature type="transmembrane region" description="Helical" evidence="9">
    <location>
        <begin position="295"/>
        <end position="317"/>
    </location>
</feature>
<evidence type="ECO:0000256" key="2">
    <source>
        <dbReference type="ARBA" id="ARBA00004953"/>
    </source>
</evidence>
<dbReference type="GO" id="GO:0009236">
    <property type="term" value="P:cobalamin biosynthetic process"/>
    <property type="evidence" value="ECO:0007669"/>
    <property type="project" value="UniProtKB-UniPathway"/>
</dbReference>
<dbReference type="NCBIfam" id="NF002281">
    <property type="entry name" value="PRK01209.2-5"/>
    <property type="match status" value="1"/>
</dbReference>
<organism evidence="10">
    <name type="scientific">marine sediment metagenome</name>
    <dbReference type="NCBI Taxonomy" id="412755"/>
    <lineage>
        <taxon>unclassified sequences</taxon>
        <taxon>metagenomes</taxon>
        <taxon>ecological metagenomes</taxon>
    </lineage>
</organism>
<dbReference type="EMBL" id="LAZR01029204">
    <property type="protein sequence ID" value="KKL60287.1"/>
    <property type="molecule type" value="Genomic_DNA"/>
</dbReference>
<evidence type="ECO:0000256" key="4">
    <source>
        <dbReference type="ARBA" id="ARBA00022475"/>
    </source>
</evidence>
<keyword evidence="5" id="KW-0169">Cobalamin biosynthesis</keyword>